<evidence type="ECO:0000313" key="3">
    <source>
        <dbReference type="EMBL" id="KAA1121693.1"/>
    </source>
</evidence>
<feature type="compositionally biased region" description="Low complexity" evidence="1">
    <location>
        <begin position="118"/>
        <end position="133"/>
    </location>
</feature>
<feature type="region of interest" description="Disordered" evidence="1">
    <location>
        <begin position="629"/>
        <end position="655"/>
    </location>
</feature>
<gene>
    <name evidence="3" type="ORF">PGTUg99_017805</name>
</gene>
<dbReference type="SUPFAM" id="SSF56219">
    <property type="entry name" value="DNase I-like"/>
    <property type="match status" value="1"/>
</dbReference>
<dbReference type="SMART" id="SM00320">
    <property type="entry name" value="WD40"/>
    <property type="match status" value="2"/>
</dbReference>
<feature type="domain" description="Inositol polyphosphate-related phosphatase" evidence="2">
    <location>
        <begin position="902"/>
        <end position="1403"/>
    </location>
</feature>
<organism evidence="3 4">
    <name type="scientific">Puccinia graminis f. sp. tritici</name>
    <dbReference type="NCBI Taxonomy" id="56615"/>
    <lineage>
        <taxon>Eukaryota</taxon>
        <taxon>Fungi</taxon>
        <taxon>Dikarya</taxon>
        <taxon>Basidiomycota</taxon>
        <taxon>Pucciniomycotina</taxon>
        <taxon>Pucciniomycetes</taxon>
        <taxon>Pucciniales</taxon>
        <taxon>Pucciniaceae</taxon>
        <taxon>Puccinia</taxon>
    </lineage>
</organism>
<name>A0A5B0R988_PUCGR</name>
<dbReference type="PANTHER" id="PTHR11200:SF240">
    <property type="entry name" value="INOSITOL POLYPHOSPHATE 5-PHOSPHATASE C9G1.10C-RELATED"/>
    <property type="match status" value="1"/>
</dbReference>
<dbReference type="InterPro" id="IPR015943">
    <property type="entry name" value="WD40/YVTN_repeat-like_dom_sf"/>
</dbReference>
<evidence type="ECO:0000313" key="4">
    <source>
        <dbReference type="Proteomes" id="UP000325313"/>
    </source>
</evidence>
<feature type="compositionally biased region" description="Pro residues" evidence="1">
    <location>
        <begin position="80"/>
        <end position="91"/>
    </location>
</feature>
<feature type="compositionally biased region" description="Basic residues" evidence="1">
    <location>
        <begin position="797"/>
        <end position="821"/>
    </location>
</feature>
<evidence type="ECO:0000256" key="1">
    <source>
        <dbReference type="SAM" id="MobiDB-lite"/>
    </source>
</evidence>
<dbReference type="GO" id="GO:0004439">
    <property type="term" value="F:phosphatidylinositol-4,5-bisphosphate 5-phosphatase activity"/>
    <property type="evidence" value="ECO:0007669"/>
    <property type="project" value="TreeGrafter"/>
</dbReference>
<dbReference type="InterPro" id="IPR036322">
    <property type="entry name" value="WD40_repeat_dom_sf"/>
</dbReference>
<feature type="region of interest" description="Disordered" evidence="1">
    <location>
        <begin position="1310"/>
        <end position="1329"/>
    </location>
</feature>
<feature type="region of interest" description="Disordered" evidence="1">
    <location>
        <begin position="64"/>
        <end position="105"/>
    </location>
</feature>
<feature type="region of interest" description="Disordered" evidence="1">
    <location>
        <begin position="117"/>
        <end position="392"/>
    </location>
</feature>
<dbReference type="Gene3D" id="3.60.10.10">
    <property type="entry name" value="Endonuclease/exonuclease/phosphatase"/>
    <property type="match status" value="1"/>
</dbReference>
<feature type="compositionally biased region" description="Low complexity" evidence="1">
    <location>
        <begin position="140"/>
        <end position="181"/>
    </location>
</feature>
<dbReference type="InterPro" id="IPR001680">
    <property type="entry name" value="WD40_rpt"/>
</dbReference>
<feature type="compositionally biased region" description="Pro residues" evidence="1">
    <location>
        <begin position="298"/>
        <end position="308"/>
    </location>
</feature>
<dbReference type="EMBL" id="VDEP01000237">
    <property type="protein sequence ID" value="KAA1121693.1"/>
    <property type="molecule type" value="Genomic_DNA"/>
</dbReference>
<dbReference type="PANTHER" id="PTHR11200">
    <property type="entry name" value="INOSITOL 5-PHOSPHATASE"/>
    <property type="match status" value="1"/>
</dbReference>
<accession>A0A5B0R988</accession>
<feature type="region of interest" description="Disordered" evidence="1">
    <location>
        <begin position="1334"/>
        <end position="1356"/>
    </location>
</feature>
<dbReference type="GO" id="GO:0046856">
    <property type="term" value="P:phosphatidylinositol dephosphorylation"/>
    <property type="evidence" value="ECO:0007669"/>
    <property type="project" value="InterPro"/>
</dbReference>
<feature type="compositionally biased region" description="Pro residues" evidence="1">
    <location>
        <begin position="374"/>
        <end position="383"/>
    </location>
</feature>
<feature type="compositionally biased region" description="Low complexity" evidence="1">
    <location>
        <begin position="575"/>
        <end position="603"/>
    </location>
</feature>
<reference evidence="3 4" key="1">
    <citation type="submission" date="2019-05" db="EMBL/GenBank/DDBJ databases">
        <title>Emergence of the Ug99 lineage of the wheat stem rust pathogen through somatic hybridization.</title>
        <authorList>
            <person name="Li F."/>
            <person name="Upadhyaya N.M."/>
            <person name="Sperschneider J."/>
            <person name="Matny O."/>
            <person name="Nguyen-Phuc H."/>
            <person name="Mago R."/>
            <person name="Raley C."/>
            <person name="Miller M.E."/>
            <person name="Silverstein K.A.T."/>
            <person name="Henningsen E."/>
            <person name="Hirsch C.D."/>
            <person name="Visser B."/>
            <person name="Pretorius Z.A."/>
            <person name="Steffenson B.J."/>
            <person name="Schwessinger B."/>
            <person name="Dodds P.N."/>
            <person name="Figueroa M."/>
        </authorList>
    </citation>
    <scope>NUCLEOTIDE SEQUENCE [LARGE SCALE GENOMIC DNA]</scope>
    <source>
        <strain evidence="3 4">Ug99</strain>
    </source>
</reference>
<feature type="compositionally biased region" description="Polar residues" evidence="1">
    <location>
        <begin position="629"/>
        <end position="643"/>
    </location>
</feature>
<comment type="caution">
    <text evidence="3">The sequence shown here is derived from an EMBL/GenBank/DDBJ whole genome shotgun (WGS) entry which is preliminary data.</text>
</comment>
<feature type="compositionally biased region" description="Low complexity" evidence="1">
    <location>
        <begin position="1310"/>
        <end position="1321"/>
    </location>
</feature>
<dbReference type="InterPro" id="IPR000300">
    <property type="entry name" value="IPPc"/>
</dbReference>
<dbReference type="Gene3D" id="2.130.10.10">
    <property type="entry name" value="YVTN repeat-like/Quinoprotein amine dehydrogenase"/>
    <property type="match status" value="2"/>
</dbReference>
<dbReference type="Proteomes" id="UP000325313">
    <property type="component" value="Unassembled WGS sequence"/>
</dbReference>
<protein>
    <recommendedName>
        <fullName evidence="2">Inositol polyphosphate-related phosphatase domain-containing protein</fullName>
    </recommendedName>
</protein>
<evidence type="ECO:0000259" key="2">
    <source>
        <dbReference type="SMART" id="SM00128"/>
    </source>
</evidence>
<feature type="compositionally biased region" description="Pro residues" evidence="1">
    <location>
        <begin position="182"/>
        <end position="191"/>
    </location>
</feature>
<dbReference type="SMART" id="SM00128">
    <property type="entry name" value="IPPc"/>
    <property type="match status" value="1"/>
</dbReference>
<dbReference type="Pfam" id="PF22669">
    <property type="entry name" value="Exo_endo_phos2"/>
    <property type="match status" value="1"/>
</dbReference>
<proteinExistence type="predicted"/>
<feature type="region of interest" description="Disordered" evidence="1">
    <location>
        <begin position="575"/>
        <end position="605"/>
    </location>
</feature>
<feature type="compositionally biased region" description="Polar residues" evidence="1">
    <location>
        <begin position="258"/>
        <end position="269"/>
    </location>
</feature>
<dbReference type="SUPFAM" id="SSF50978">
    <property type="entry name" value="WD40 repeat-like"/>
    <property type="match status" value="1"/>
</dbReference>
<sequence>MYAGQIDVDHLPHLLLLGKIGTLSHQLPTVNSTTTTTNINININIILIININNLKNMEPNSIERPFQHRHQPSPIIPTTTPSPPPPVPPRPTIRMPSPQPTGLGLGLNQALLINHPRTNQQQQTSSSSNQQLPQLPPSSPHSNPISPHSTTTTTATITITNRRTSIAKLQSKPPTTIASATSPPPPPPPPRPRSHTTSNNHRPQLFSTPQHPSSPPTPPPKPPKPIKLSQPTPSLHFNPRSPNIPDRVPHPVGPREWTPNNLNSPTHRSANSRDSHNINRYFSPPPTLTTPSSSSSKLPPPPPPPPPHSALSDRPPISTRKRISIPTPLGIGFPSSSLKPRSTPIYDSDDEDDFEPETASNPDRTRSSNLPYGSFPPPPPPPQSSATRQLSRALSGSWLESPLKMDGKQLDYIPSTGRTHEPLGRVEDMPDPTFANRRPPSLNPPVSISVGSQFSSWALRGNWLCTGHHQFRLWHAGTGECLSQVNSIQDIKITCMEFKATASSSSKSNSPDNRYVWCGTKDGQLFEFDCAERRIVDSRASLHSTPIVGLFRCKEGGMCSIDESAKVQIWASPSNTSVTNNTTNNNIPTSSASTSSSSSVKISGSARTQRIADKTNFVKMISHRLWTASGPSGSKTASVSAQRGPTIRVYDPDPTQAWTVTPRPITIPEAVIGGVMVGMVTAGAVVPSRPELIYLGHESGHVSVWETRRPSPPPKPVTPVTSTSEFAKLSRVKSEQLDHEPIKFRKLIKLSNYQITAMEGVTKYLWVGFRTGNVYVYEPEIQKNLRNTSTFNDDNHHHHHHHHNGQNLHHHQPPHLPARRTSFHNLNSSSLGSWKVLKVWRAHKEAVVKIIVDPSLLWDEVGKLHVATTSTDWKVKLWDGTMSVDWLASEMRKRQTEYCTYRPIKALICSWNVDACKPSDLSGTCDNLNFLEDVLKSSMGPEKPDSAPLDSSSSTPKNGPKTLKFPLNSRRPGTVPPPTTHPPPSSSSSGSAPDLIVFGFQEMIDLENKKLTAKTVLLGGRKKAAGNGGGGNSEKLSDSVSQVYRKWHDKLVATVRTFMPPDDPYVVIHTENLVGLFTCVFVKSSERAKMRDIAVTTVKTGMKGRYGNKGAIIARLVIDDSSICFINCHLAAGQKHVRQRNSDLIDILEEKSAFPDPPERAFPANPRNNNTHEDGFGGGGGGGGMGGGNQKQMEMIEMSNEVYVGGGNGTSISDHEICFLQGDLNYRIDAQREEVIRAIAAGEYWKLLEFDQLIKEKKFNPTCRLRAFFEPPIRFHPTYKYDPGTHMYDSSEKARVPAWCDRILYRTPVPENPSTSSSPPTIYIQQDSTMCPTIPSGSSSSIPGHSHNPHPSSHPLTPLNSTTHIINSDKIVENLDYRRYEVNISDHRPVSATFAIQVKSVVPGLKRRVRDHALEKFFAYVDGVVGHSRSYYSEF</sequence>
<feature type="compositionally biased region" description="Acidic residues" evidence="1">
    <location>
        <begin position="347"/>
        <end position="356"/>
    </location>
</feature>
<feature type="compositionally biased region" description="Pro residues" evidence="1">
    <location>
        <begin position="212"/>
        <end position="225"/>
    </location>
</feature>
<feature type="compositionally biased region" description="Polar residues" evidence="1">
    <location>
        <begin position="358"/>
        <end position="371"/>
    </location>
</feature>
<dbReference type="InterPro" id="IPR046985">
    <property type="entry name" value="IP5"/>
</dbReference>
<feature type="region of interest" description="Disordered" evidence="1">
    <location>
        <begin position="787"/>
        <end position="821"/>
    </location>
</feature>
<feature type="region of interest" description="Disordered" evidence="1">
    <location>
        <begin position="937"/>
        <end position="992"/>
    </location>
</feature>
<feature type="compositionally biased region" description="Pro residues" evidence="1">
    <location>
        <begin position="974"/>
        <end position="985"/>
    </location>
</feature>
<dbReference type="InterPro" id="IPR036691">
    <property type="entry name" value="Endo/exonu/phosph_ase_sf"/>
</dbReference>